<feature type="non-terminal residue" evidence="1">
    <location>
        <position position="1"/>
    </location>
</feature>
<name>A0A3P6AMW0_BRAOL</name>
<proteinExistence type="predicted"/>
<accession>A0A3P6AMW0</accession>
<organism evidence="1">
    <name type="scientific">Brassica oleracea</name>
    <name type="common">Wild cabbage</name>
    <dbReference type="NCBI Taxonomy" id="3712"/>
    <lineage>
        <taxon>Eukaryota</taxon>
        <taxon>Viridiplantae</taxon>
        <taxon>Streptophyta</taxon>
        <taxon>Embryophyta</taxon>
        <taxon>Tracheophyta</taxon>
        <taxon>Spermatophyta</taxon>
        <taxon>Magnoliopsida</taxon>
        <taxon>eudicotyledons</taxon>
        <taxon>Gunneridae</taxon>
        <taxon>Pentapetalae</taxon>
        <taxon>rosids</taxon>
        <taxon>malvids</taxon>
        <taxon>Brassicales</taxon>
        <taxon>Brassicaceae</taxon>
        <taxon>Brassiceae</taxon>
        <taxon>Brassica</taxon>
    </lineage>
</organism>
<reference evidence="1" key="1">
    <citation type="submission" date="2018-11" db="EMBL/GenBank/DDBJ databases">
        <authorList>
            <consortium name="Genoscope - CEA"/>
            <person name="William W."/>
        </authorList>
    </citation>
    <scope>NUCLEOTIDE SEQUENCE</scope>
</reference>
<dbReference type="EMBL" id="LR031872">
    <property type="protein sequence ID" value="VDC95216.1"/>
    <property type="molecule type" value="Genomic_DNA"/>
</dbReference>
<protein>
    <submittedName>
        <fullName evidence="1">Uncharacterized protein</fullName>
    </submittedName>
</protein>
<sequence length="50" mass="5650">GRTACPQPALNALHNECHPDVKKEICSHETLFQSTAFMICIFNLLSQTYQ</sequence>
<dbReference type="AlphaFoldDB" id="A0A3P6AMW0"/>
<evidence type="ECO:0000313" key="1">
    <source>
        <dbReference type="EMBL" id="VDC95216.1"/>
    </source>
</evidence>
<gene>
    <name evidence="1" type="ORF">BOLC3T18442H</name>
</gene>